<keyword evidence="1" id="KW-0812">Transmembrane</keyword>
<dbReference type="OrthoDB" id="655183at2759"/>
<proteinExistence type="predicted"/>
<comment type="caution">
    <text evidence="2">The sequence shown here is derived from an EMBL/GenBank/DDBJ whole genome shotgun (WGS) entry which is preliminary data.</text>
</comment>
<dbReference type="EMBL" id="JAJAGQ010000005">
    <property type="protein sequence ID" value="KAJ8562774.1"/>
    <property type="molecule type" value="Genomic_DNA"/>
</dbReference>
<dbReference type="Proteomes" id="UP001152561">
    <property type="component" value="Unassembled WGS sequence"/>
</dbReference>
<evidence type="ECO:0000313" key="3">
    <source>
        <dbReference type="Proteomes" id="UP001152561"/>
    </source>
</evidence>
<feature type="transmembrane region" description="Helical" evidence="1">
    <location>
        <begin position="59"/>
        <end position="81"/>
    </location>
</feature>
<reference evidence="3" key="1">
    <citation type="journal article" date="2023" name="Proc. Natl. Acad. Sci. U.S.A.">
        <title>Genomic and structural basis for evolution of tropane alkaloid biosynthesis.</title>
        <authorList>
            <person name="Wanga Y.-J."/>
            <person name="Taina T."/>
            <person name="Yua J.-Y."/>
            <person name="Lia J."/>
            <person name="Xua B."/>
            <person name="Chenc J."/>
            <person name="D'Auriad J.C."/>
            <person name="Huanga J.-P."/>
            <person name="Huanga S.-X."/>
        </authorList>
    </citation>
    <scope>NUCLEOTIDE SEQUENCE [LARGE SCALE GENOMIC DNA]</scope>
    <source>
        <strain evidence="3">cv. KIB-2019</strain>
    </source>
</reference>
<keyword evidence="1" id="KW-1133">Transmembrane helix</keyword>
<keyword evidence="3" id="KW-1185">Reference proteome</keyword>
<feature type="transmembrane region" description="Helical" evidence="1">
    <location>
        <begin position="6"/>
        <end position="25"/>
    </location>
</feature>
<dbReference type="AlphaFoldDB" id="A0A9Q1RLX7"/>
<evidence type="ECO:0000256" key="1">
    <source>
        <dbReference type="SAM" id="Phobius"/>
    </source>
</evidence>
<accession>A0A9Q1RLX7</accession>
<name>A0A9Q1RLX7_9SOLA</name>
<sequence length="89" mass="10194">MTSVLVFPLVVLFSLGAFTISLRIWRQRKSSLPFILGQAVLAAFLLWKNMQTFSLKKCFPLSFMLPSVLQCFASTVTWYCLGRIHHPRS</sequence>
<evidence type="ECO:0000313" key="2">
    <source>
        <dbReference type="EMBL" id="KAJ8562774.1"/>
    </source>
</evidence>
<protein>
    <submittedName>
        <fullName evidence="2">Uncharacterized protein</fullName>
    </submittedName>
</protein>
<organism evidence="2 3">
    <name type="scientific">Anisodus acutangulus</name>
    <dbReference type="NCBI Taxonomy" id="402998"/>
    <lineage>
        <taxon>Eukaryota</taxon>
        <taxon>Viridiplantae</taxon>
        <taxon>Streptophyta</taxon>
        <taxon>Embryophyta</taxon>
        <taxon>Tracheophyta</taxon>
        <taxon>Spermatophyta</taxon>
        <taxon>Magnoliopsida</taxon>
        <taxon>eudicotyledons</taxon>
        <taxon>Gunneridae</taxon>
        <taxon>Pentapetalae</taxon>
        <taxon>asterids</taxon>
        <taxon>lamiids</taxon>
        <taxon>Solanales</taxon>
        <taxon>Solanaceae</taxon>
        <taxon>Solanoideae</taxon>
        <taxon>Hyoscyameae</taxon>
        <taxon>Anisodus</taxon>
    </lineage>
</organism>
<keyword evidence="1" id="KW-0472">Membrane</keyword>
<feature type="transmembrane region" description="Helical" evidence="1">
    <location>
        <begin position="32"/>
        <end position="47"/>
    </location>
</feature>
<gene>
    <name evidence="2" type="ORF">K7X08_031226</name>
</gene>